<accession>A0A1E3BFS3</accession>
<evidence type="ECO:0000256" key="1">
    <source>
        <dbReference type="SAM" id="MobiDB-lite"/>
    </source>
</evidence>
<comment type="caution">
    <text evidence="2">The sequence shown here is derived from an EMBL/GenBank/DDBJ whole genome shotgun (WGS) entry which is preliminary data.</text>
</comment>
<evidence type="ECO:0000313" key="3">
    <source>
        <dbReference type="Proteomes" id="UP000094569"/>
    </source>
</evidence>
<proteinExistence type="predicted"/>
<protein>
    <submittedName>
        <fullName evidence="2">Uncharacterized protein</fullName>
    </submittedName>
</protein>
<dbReference type="OrthoDB" id="10661444at2759"/>
<dbReference type="Proteomes" id="UP000094569">
    <property type="component" value="Unassembled WGS sequence"/>
</dbReference>
<dbReference type="VEuPathDB" id="FungiDB:SI65_04798"/>
<sequence>MSLDRHGEERTWIGTKKEKDSRPGMNDERVLPVATDQSFAICAPPPPLFPPTTTSYLPVLAADTVLSLHGNDGLSIILSSSLPFLYLPATYLSSGNRLHSFVPSSSSLPRPATSSSPSLLSHSTTSFWTWYDSPAHVKAPRAGPVSDRACWLKTLRPHRLKPSLVTALAGHEHRARHVPDVTTLVYLLFLVFLACTADRPSWLKTIVRTVDGSASSYLPGSDRACWLKTIVHSRALQLSDITSWLKTIVCPQAAQSSNEADWKHPSASPVAYTASDSVRPFRMRSSLTEL</sequence>
<name>A0A1E3BFS3_ASPCR</name>
<organism evidence="2 3">
    <name type="scientific">Aspergillus cristatus</name>
    <name type="common">Chinese Fuzhuan brick tea-fermentation fungus</name>
    <name type="synonym">Eurotium cristatum</name>
    <dbReference type="NCBI Taxonomy" id="573508"/>
    <lineage>
        <taxon>Eukaryota</taxon>
        <taxon>Fungi</taxon>
        <taxon>Dikarya</taxon>
        <taxon>Ascomycota</taxon>
        <taxon>Pezizomycotina</taxon>
        <taxon>Eurotiomycetes</taxon>
        <taxon>Eurotiomycetidae</taxon>
        <taxon>Eurotiales</taxon>
        <taxon>Aspergillaceae</taxon>
        <taxon>Aspergillus</taxon>
        <taxon>Aspergillus subgen. Aspergillus</taxon>
    </lineage>
</organism>
<dbReference type="AlphaFoldDB" id="A0A1E3BFS3"/>
<dbReference type="EMBL" id="JXNT01000004">
    <property type="protein sequence ID" value="ODM19812.1"/>
    <property type="molecule type" value="Genomic_DNA"/>
</dbReference>
<keyword evidence="3" id="KW-1185">Reference proteome</keyword>
<reference evidence="2 3" key="1">
    <citation type="journal article" date="2016" name="BMC Genomics">
        <title>Comparative genomic and transcriptomic analyses of the Fuzhuan brick tea-fermentation fungus Aspergillus cristatus.</title>
        <authorList>
            <person name="Ge Y."/>
            <person name="Wang Y."/>
            <person name="Liu Y."/>
            <person name="Tan Y."/>
            <person name="Ren X."/>
            <person name="Zhang X."/>
            <person name="Hyde K.D."/>
            <person name="Liu Y."/>
            <person name="Liu Z."/>
        </authorList>
    </citation>
    <scope>NUCLEOTIDE SEQUENCE [LARGE SCALE GENOMIC DNA]</scope>
    <source>
        <strain evidence="2 3">GZAAS20.1005</strain>
    </source>
</reference>
<evidence type="ECO:0000313" key="2">
    <source>
        <dbReference type="EMBL" id="ODM19812.1"/>
    </source>
</evidence>
<feature type="region of interest" description="Disordered" evidence="1">
    <location>
        <begin position="1"/>
        <end position="26"/>
    </location>
</feature>
<gene>
    <name evidence="2" type="ORF">SI65_04798</name>
</gene>